<keyword evidence="4" id="KW-1185">Reference proteome</keyword>
<feature type="domain" description="Glycosyltransferase subfamily 4-like N-terminal" evidence="2">
    <location>
        <begin position="32"/>
        <end position="187"/>
    </location>
</feature>
<evidence type="ECO:0000259" key="1">
    <source>
        <dbReference type="Pfam" id="PF00534"/>
    </source>
</evidence>
<evidence type="ECO:0000313" key="3">
    <source>
        <dbReference type="EMBL" id="MYM65286.1"/>
    </source>
</evidence>
<feature type="domain" description="Glycosyl transferase family 1" evidence="1">
    <location>
        <begin position="207"/>
        <end position="378"/>
    </location>
</feature>
<organism evidence="3 4">
    <name type="scientific">Duganella rivi</name>
    <dbReference type="NCBI Taxonomy" id="2666083"/>
    <lineage>
        <taxon>Bacteria</taxon>
        <taxon>Pseudomonadati</taxon>
        <taxon>Pseudomonadota</taxon>
        <taxon>Betaproteobacteria</taxon>
        <taxon>Burkholderiales</taxon>
        <taxon>Oxalobacteraceae</taxon>
        <taxon>Telluria group</taxon>
        <taxon>Duganella</taxon>
    </lineage>
</organism>
<dbReference type="InterPro" id="IPR028098">
    <property type="entry name" value="Glyco_trans_4-like_N"/>
</dbReference>
<evidence type="ECO:0000259" key="2">
    <source>
        <dbReference type="Pfam" id="PF13439"/>
    </source>
</evidence>
<dbReference type="Gene3D" id="3.40.50.2000">
    <property type="entry name" value="Glycogen Phosphorylase B"/>
    <property type="match status" value="2"/>
</dbReference>
<evidence type="ECO:0000313" key="4">
    <source>
        <dbReference type="Proteomes" id="UP000450012"/>
    </source>
</evidence>
<dbReference type="PANTHER" id="PTHR45947">
    <property type="entry name" value="SULFOQUINOVOSYL TRANSFERASE SQD2"/>
    <property type="match status" value="1"/>
</dbReference>
<dbReference type="InterPro" id="IPR001296">
    <property type="entry name" value="Glyco_trans_1"/>
</dbReference>
<comment type="caution">
    <text evidence="3">The sequence shown here is derived from an EMBL/GenBank/DDBJ whole genome shotgun (WGS) entry which is preliminary data.</text>
</comment>
<dbReference type="SUPFAM" id="SSF53756">
    <property type="entry name" value="UDP-Glycosyltransferase/glycogen phosphorylase"/>
    <property type="match status" value="1"/>
</dbReference>
<protein>
    <submittedName>
        <fullName evidence="3">Glycosyltransferase</fullName>
    </submittedName>
</protein>
<dbReference type="AlphaFoldDB" id="A0A7X4K8R6"/>
<dbReference type="CDD" id="cd03801">
    <property type="entry name" value="GT4_PimA-like"/>
    <property type="match status" value="1"/>
</dbReference>
<dbReference type="PANTHER" id="PTHR45947:SF3">
    <property type="entry name" value="SULFOQUINOVOSYL TRANSFERASE SQD2"/>
    <property type="match status" value="1"/>
</dbReference>
<sequence>MASIAVVVPELLPVPPVQGGAVEHWVQEAFGRMQDEHTRVTVISRPAGAESNSASPMAHVGIPWTSTERWFARIKERVTWRNPLRYLAKIQNVWSYGRRAGAALREMNVDIINIQNEPNLMFFIEKRPGQKLVLHMHNEHLGMRLLRPFYRRALARVDTVICVSDYIRRQAVRFYPEHAHKFTVLLNSTEPAVFRPYGDEATDALAKVLPLDPQLRYLLYVGRLTEIKGVHVLIEAFRKLHARRPETRLVIAGSSFFAGAATTPYIESLVAMAAPVKDAIIFTGFLPHHQLKYLYSAADVIVVPSVWQDPCPLVVLEAMSSGTCLVATAVGGVPELVTDGQTGVLVPADDAAAITAAVEGLLEQPARIEQVGNAARQRVLDAFTWERLVADQHRIFGSRA</sequence>
<reference evidence="3 4" key="1">
    <citation type="submission" date="2019-12" db="EMBL/GenBank/DDBJ databases">
        <title>Novel species isolated from a subtropical stream in China.</title>
        <authorList>
            <person name="Lu H."/>
        </authorList>
    </citation>
    <scope>NUCLEOTIDE SEQUENCE [LARGE SCALE GENOMIC DNA]</scope>
    <source>
        <strain evidence="3 4">FT55W</strain>
    </source>
</reference>
<gene>
    <name evidence="3" type="ORF">GTP45_00375</name>
</gene>
<dbReference type="InterPro" id="IPR050194">
    <property type="entry name" value="Glycosyltransferase_grp1"/>
</dbReference>
<dbReference type="Proteomes" id="UP000450012">
    <property type="component" value="Unassembled WGS sequence"/>
</dbReference>
<dbReference type="RefSeq" id="WP_161011915.1">
    <property type="nucleotide sequence ID" value="NZ_WWCK01000001.1"/>
</dbReference>
<dbReference type="Pfam" id="PF00534">
    <property type="entry name" value="Glycos_transf_1"/>
    <property type="match status" value="1"/>
</dbReference>
<name>A0A7X4K8R6_9BURK</name>
<dbReference type="EMBL" id="WWCK01000001">
    <property type="protein sequence ID" value="MYM65286.1"/>
    <property type="molecule type" value="Genomic_DNA"/>
</dbReference>
<proteinExistence type="predicted"/>
<dbReference type="GO" id="GO:0016757">
    <property type="term" value="F:glycosyltransferase activity"/>
    <property type="evidence" value="ECO:0007669"/>
    <property type="project" value="InterPro"/>
</dbReference>
<accession>A0A7X4K8R6</accession>
<dbReference type="Pfam" id="PF13439">
    <property type="entry name" value="Glyco_transf_4"/>
    <property type="match status" value="1"/>
</dbReference>